<sequence length="195" mass="19606">MGGGSGMGGRVIAVLRGSDGRFLLPASRVLMDAGLRLEVQLPTPGALDVIEALDGAGAGTVITRSDAADAIAAGASFLVTPGVMTDAIRYGTDHGVPVYAGALTPTEVWDAHRAGATFVKVFPAASVGPGYISALRQPFPEPKYVAVGGIKLAQAPEYLAAGAVAVGADAPLVGDVLTSGDLDGLRDRALAWAVL</sequence>
<dbReference type="Pfam" id="PF01081">
    <property type="entry name" value="Aldolase"/>
    <property type="match status" value="1"/>
</dbReference>
<comment type="pathway">
    <text evidence="1">Carbohydrate acid metabolism.</text>
</comment>
<keyword evidence="4" id="KW-0456">Lyase</keyword>
<evidence type="ECO:0008006" key="8">
    <source>
        <dbReference type="Google" id="ProtNLM"/>
    </source>
</evidence>
<dbReference type="PANTHER" id="PTHR30246">
    <property type="entry name" value="2-KETO-3-DEOXY-6-PHOSPHOGLUCONATE ALDOLASE"/>
    <property type="match status" value="1"/>
</dbReference>
<dbReference type="OrthoDB" id="9805177at2"/>
<keyword evidence="5" id="KW-0119">Carbohydrate metabolism</keyword>
<comment type="similarity">
    <text evidence="2">Belongs to the KHG/KDPG aldolase family.</text>
</comment>
<proteinExistence type="inferred from homology"/>
<accession>A0A3M2M495</accession>
<dbReference type="PANTHER" id="PTHR30246:SF1">
    <property type="entry name" value="2-DEHYDRO-3-DEOXY-6-PHOSPHOGALACTONATE ALDOLASE-RELATED"/>
    <property type="match status" value="1"/>
</dbReference>
<reference evidence="6 7" key="1">
    <citation type="submission" date="2018-10" db="EMBL/GenBank/DDBJ databases">
        <title>Isolation from soil.</title>
        <authorList>
            <person name="Hu J."/>
        </authorList>
    </citation>
    <scope>NUCLEOTIDE SEQUENCE [LARGE SCALE GENOMIC DNA]</scope>
    <source>
        <strain evidence="6 7">NEAU-Ht49</strain>
    </source>
</reference>
<dbReference type="Proteomes" id="UP000282674">
    <property type="component" value="Unassembled WGS sequence"/>
</dbReference>
<name>A0A3M2M495_9ACTN</name>
<evidence type="ECO:0000256" key="3">
    <source>
        <dbReference type="ARBA" id="ARBA00011233"/>
    </source>
</evidence>
<protein>
    <recommendedName>
        <fullName evidence="8">Bifunctional 4-hydroxy-2-oxoglutarate aldolase/2-dehydro-3-deoxy-phosphogluconate aldolase</fullName>
    </recommendedName>
</protein>
<dbReference type="SUPFAM" id="SSF51569">
    <property type="entry name" value="Aldolase"/>
    <property type="match status" value="1"/>
</dbReference>
<evidence type="ECO:0000256" key="4">
    <source>
        <dbReference type="ARBA" id="ARBA00023239"/>
    </source>
</evidence>
<comment type="subunit">
    <text evidence="3">Homotrimer.</text>
</comment>
<comment type="caution">
    <text evidence="6">The sequence shown here is derived from an EMBL/GenBank/DDBJ whole genome shotgun (WGS) entry which is preliminary data.</text>
</comment>
<evidence type="ECO:0000313" key="7">
    <source>
        <dbReference type="Proteomes" id="UP000282674"/>
    </source>
</evidence>
<dbReference type="GO" id="GO:0016829">
    <property type="term" value="F:lyase activity"/>
    <property type="evidence" value="ECO:0007669"/>
    <property type="project" value="UniProtKB-KW"/>
</dbReference>
<evidence type="ECO:0000256" key="2">
    <source>
        <dbReference type="ARBA" id="ARBA00006906"/>
    </source>
</evidence>
<dbReference type="CDD" id="cd00452">
    <property type="entry name" value="KDPG_aldolase"/>
    <property type="match status" value="1"/>
</dbReference>
<evidence type="ECO:0000313" key="6">
    <source>
        <dbReference type="EMBL" id="RMI43643.1"/>
    </source>
</evidence>
<dbReference type="AlphaFoldDB" id="A0A3M2M495"/>
<dbReference type="InterPro" id="IPR013785">
    <property type="entry name" value="Aldolase_TIM"/>
</dbReference>
<evidence type="ECO:0000256" key="1">
    <source>
        <dbReference type="ARBA" id="ARBA00004761"/>
    </source>
</evidence>
<dbReference type="EMBL" id="RFFG01000024">
    <property type="protein sequence ID" value="RMI43643.1"/>
    <property type="molecule type" value="Genomic_DNA"/>
</dbReference>
<keyword evidence="7" id="KW-1185">Reference proteome</keyword>
<evidence type="ECO:0000256" key="5">
    <source>
        <dbReference type="ARBA" id="ARBA00023277"/>
    </source>
</evidence>
<organism evidence="6 7">
    <name type="scientific">Actinomadura harenae</name>
    <dbReference type="NCBI Taxonomy" id="2483351"/>
    <lineage>
        <taxon>Bacteria</taxon>
        <taxon>Bacillati</taxon>
        <taxon>Actinomycetota</taxon>
        <taxon>Actinomycetes</taxon>
        <taxon>Streptosporangiales</taxon>
        <taxon>Thermomonosporaceae</taxon>
        <taxon>Actinomadura</taxon>
    </lineage>
</organism>
<dbReference type="Gene3D" id="3.20.20.70">
    <property type="entry name" value="Aldolase class I"/>
    <property type="match status" value="1"/>
</dbReference>
<dbReference type="InterPro" id="IPR000887">
    <property type="entry name" value="Aldlse_KDPG_KHG"/>
</dbReference>
<gene>
    <name evidence="6" type="ORF">EBO15_15500</name>
</gene>